<dbReference type="AlphaFoldDB" id="A0A9P7NDI9"/>
<reference evidence="2" key="1">
    <citation type="journal article" date="2020" name="bioRxiv">
        <title>Whole genome comparisons of ergot fungi reveals the divergence and evolution of species within the genus Claviceps are the result of varying mechanisms driving genome evolution and host range expansion.</title>
        <authorList>
            <person name="Wyka S.A."/>
            <person name="Mondo S.J."/>
            <person name="Liu M."/>
            <person name="Dettman J."/>
            <person name="Nalam V."/>
            <person name="Broders K.D."/>
        </authorList>
    </citation>
    <scope>NUCLEOTIDE SEQUENCE</scope>
    <source>
        <strain evidence="2">CCC 602</strain>
    </source>
</reference>
<comment type="caution">
    <text evidence="2">The sequence shown here is derived from an EMBL/GenBank/DDBJ whole genome shotgun (WGS) entry which is preliminary data.</text>
</comment>
<name>A0A9P7NDI9_9HYPO</name>
<evidence type="ECO:0000313" key="2">
    <source>
        <dbReference type="EMBL" id="KAG6014078.1"/>
    </source>
</evidence>
<dbReference type="EMBL" id="SRPW01000502">
    <property type="protein sequence ID" value="KAG6014078.1"/>
    <property type="molecule type" value="Genomic_DNA"/>
</dbReference>
<proteinExistence type="predicted"/>
<dbReference type="Proteomes" id="UP000748025">
    <property type="component" value="Unassembled WGS sequence"/>
</dbReference>
<evidence type="ECO:0000256" key="1">
    <source>
        <dbReference type="SAM" id="MobiDB-lite"/>
    </source>
</evidence>
<feature type="region of interest" description="Disordered" evidence="1">
    <location>
        <begin position="21"/>
        <end position="60"/>
    </location>
</feature>
<keyword evidence="3" id="KW-1185">Reference proteome</keyword>
<feature type="compositionally biased region" description="Basic residues" evidence="1">
    <location>
        <begin position="40"/>
        <end position="56"/>
    </location>
</feature>
<organism evidence="2 3">
    <name type="scientific">Claviceps pusilla</name>
    <dbReference type="NCBI Taxonomy" id="123648"/>
    <lineage>
        <taxon>Eukaryota</taxon>
        <taxon>Fungi</taxon>
        <taxon>Dikarya</taxon>
        <taxon>Ascomycota</taxon>
        <taxon>Pezizomycotina</taxon>
        <taxon>Sordariomycetes</taxon>
        <taxon>Hypocreomycetidae</taxon>
        <taxon>Hypocreales</taxon>
        <taxon>Clavicipitaceae</taxon>
        <taxon>Claviceps</taxon>
    </lineage>
</organism>
<protein>
    <submittedName>
        <fullName evidence="2">Uncharacterized protein</fullName>
    </submittedName>
</protein>
<gene>
    <name evidence="2" type="ORF">E4U43_006952</name>
</gene>
<sequence>MNAPPVPWLRRPVNPQRIQFHDYIPDSPETSRSGYLIRSNSKKKTSGGRFSSRRKSPTQSRIVCIPRAIEKQRKTITDHKPFRDISRRLTLEDQEGHDCPVSGAKLIATRQIGNPFPRHEPLAGA</sequence>
<accession>A0A9P7NDI9</accession>
<evidence type="ECO:0000313" key="3">
    <source>
        <dbReference type="Proteomes" id="UP000748025"/>
    </source>
</evidence>